<evidence type="ECO:0000256" key="2">
    <source>
        <dbReference type="SAM" id="Phobius"/>
    </source>
</evidence>
<proteinExistence type="predicted"/>
<evidence type="ECO:0000256" key="1">
    <source>
        <dbReference type="SAM" id="MobiDB-lite"/>
    </source>
</evidence>
<evidence type="ECO:0000313" key="3">
    <source>
        <dbReference type="EMBL" id="KAK3373632.1"/>
    </source>
</evidence>
<protein>
    <submittedName>
        <fullName evidence="3">Uncharacterized protein</fullName>
    </submittedName>
</protein>
<reference evidence="3" key="1">
    <citation type="journal article" date="2023" name="Mol. Phylogenet. Evol.">
        <title>Genome-scale phylogeny and comparative genomics of the fungal order Sordariales.</title>
        <authorList>
            <person name="Hensen N."/>
            <person name="Bonometti L."/>
            <person name="Westerberg I."/>
            <person name="Brannstrom I.O."/>
            <person name="Guillou S."/>
            <person name="Cros-Aarteil S."/>
            <person name="Calhoun S."/>
            <person name="Haridas S."/>
            <person name="Kuo A."/>
            <person name="Mondo S."/>
            <person name="Pangilinan J."/>
            <person name="Riley R."/>
            <person name="LaButti K."/>
            <person name="Andreopoulos B."/>
            <person name="Lipzen A."/>
            <person name="Chen C."/>
            <person name="Yan M."/>
            <person name="Daum C."/>
            <person name="Ng V."/>
            <person name="Clum A."/>
            <person name="Steindorff A."/>
            <person name="Ohm R.A."/>
            <person name="Martin F."/>
            <person name="Silar P."/>
            <person name="Natvig D.O."/>
            <person name="Lalanne C."/>
            <person name="Gautier V."/>
            <person name="Ament-Velasquez S.L."/>
            <person name="Kruys A."/>
            <person name="Hutchinson M.I."/>
            <person name="Powell A.J."/>
            <person name="Barry K."/>
            <person name="Miller A.N."/>
            <person name="Grigoriev I.V."/>
            <person name="Debuchy R."/>
            <person name="Gladieux P."/>
            <person name="Hiltunen Thoren M."/>
            <person name="Johannesson H."/>
        </authorList>
    </citation>
    <scope>NUCLEOTIDE SEQUENCE</scope>
    <source>
        <strain evidence="3">CBS 958.72</strain>
    </source>
</reference>
<organism evidence="3 4">
    <name type="scientific">Lasiosphaeria ovina</name>
    <dbReference type="NCBI Taxonomy" id="92902"/>
    <lineage>
        <taxon>Eukaryota</taxon>
        <taxon>Fungi</taxon>
        <taxon>Dikarya</taxon>
        <taxon>Ascomycota</taxon>
        <taxon>Pezizomycotina</taxon>
        <taxon>Sordariomycetes</taxon>
        <taxon>Sordariomycetidae</taxon>
        <taxon>Sordariales</taxon>
        <taxon>Lasiosphaeriaceae</taxon>
        <taxon>Lasiosphaeria</taxon>
    </lineage>
</organism>
<name>A0AAE0N7G6_9PEZI</name>
<dbReference type="AlphaFoldDB" id="A0AAE0N7G6"/>
<dbReference type="Proteomes" id="UP001287356">
    <property type="component" value="Unassembled WGS sequence"/>
</dbReference>
<feature type="transmembrane region" description="Helical" evidence="2">
    <location>
        <begin position="27"/>
        <end position="50"/>
    </location>
</feature>
<sequence length="197" mass="21542">MPGNSSTWPPSKVKVARPTWRGRFASPFSACLLNVVSLAGTLVGSIALLARHYPFSRQFYTPGLSIYPCQRFAREGETAARKTVWLSCSMLLGTRLRQRSQDYCRYTLRPLSGTRYPRSSRAAAIDCCGCPVQTLSLYSDAASTFLRVDLGPPPLLILPLFLPKGRVLEDGLITPTGIPPNPHSSPTQSTPGVFVEV</sequence>
<gene>
    <name evidence="3" type="ORF">B0T24DRAFT_270927</name>
</gene>
<comment type="caution">
    <text evidence="3">The sequence shown here is derived from an EMBL/GenBank/DDBJ whole genome shotgun (WGS) entry which is preliminary data.</text>
</comment>
<keyword evidence="2" id="KW-0472">Membrane</keyword>
<keyword evidence="2" id="KW-0812">Transmembrane</keyword>
<feature type="region of interest" description="Disordered" evidence="1">
    <location>
        <begin position="174"/>
        <end position="197"/>
    </location>
</feature>
<evidence type="ECO:0000313" key="4">
    <source>
        <dbReference type="Proteomes" id="UP001287356"/>
    </source>
</evidence>
<keyword evidence="2" id="KW-1133">Transmembrane helix</keyword>
<reference evidence="3" key="2">
    <citation type="submission" date="2023-06" db="EMBL/GenBank/DDBJ databases">
        <authorList>
            <consortium name="Lawrence Berkeley National Laboratory"/>
            <person name="Haridas S."/>
            <person name="Hensen N."/>
            <person name="Bonometti L."/>
            <person name="Westerberg I."/>
            <person name="Brannstrom I.O."/>
            <person name="Guillou S."/>
            <person name="Cros-Aarteil S."/>
            <person name="Calhoun S."/>
            <person name="Kuo A."/>
            <person name="Mondo S."/>
            <person name="Pangilinan J."/>
            <person name="Riley R."/>
            <person name="Labutti K."/>
            <person name="Andreopoulos B."/>
            <person name="Lipzen A."/>
            <person name="Chen C."/>
            <person name="Yanf M."/>
            <person name="Daum C."/>
            <person name="Ng V."/>
            <person name="Clum A."/>
            <person name="Steindorff A."/>
            <person name="Ohm R."/>
            <person name="Martin F."/>
            <person name="Silar P."/>
            <person name="Natvig D."/>
            <person name="Lalanne C."/>
            <person name="Gautier V."/>
            <person name="Ament-Velasquez S.L."/>
            <person name="Kruys A."/>
            <person name="Hutchinson M.I."/>
            <person name="Powell A.J."/>
            <person name="Barry K."/>
            <person name="Miller A.N."/>
            <person name="Grigoriev I.V."/>
            <person name="Debuchy R."/>
            <person name="Gladieux P."/>
            <person name="Thoren M.H."/>
            <person name="Johannesson H."/>
        </authorList>
    </citation>
    <scope>NUCLEOTIDE SEQUENCE</scope>
    <source>
        <strain evidence="3">CBS 958.72</strain>
    </source>
</reference>
<accession>A0AAE0N7G6</accession>
<keyword evidence="4" id="KW-1185">Reference proteome</keyword>
<dbReference type="EMBL" id="JAULSN010000004">
    <property type="protein sequence ID" value="KAK3373632.1"/>
    <property type="molecule type" value="Genomic_DNA"/>
</dbReference>